<dbReference type="STRING" id="1265818.MAQA_16046"/>
<dbReference type="Proteomes" id="UP000019246">
    <property type="component" value="Unassembled WGS sequence"/>
</dbReference>
<dbReference type="RefSeq" id="WP_036074564.1">
    <property type="nucleotide sequence ID" value="NZ_AOCG01000025.1"/>
</dbReference>
<evidence type="ECO:0000313" key="1">
    <source>
        <dbReference type="EMBL" id="EUJ16518.1"/>
    </source>
</evidence>
<gene>
    <name evidence="1" type="ORF">MAQA_16046</name>
</gene>
<accession>W7B9C9</accession>
<reference evidence="1 2" key="1">
    <citation type="journal article" date="2014" name="Int. J. Syst. Evol. Microbiol.">
        <title>Listeria floridensis sp. nov., Listeria aquatica sp. nov., Listeria cornellensis sp. nov., Listeria riparia sp. nov. and Listeria grandensis sp. nov., from agricultural and natural environments.</title>
        <authorList>
            <person name="den Bakker H.C."/>
            <person name="Warchocki S."/>
            <person name="Wright E.M."/>
            <person name="Allred A.F."/>
            <person name="Ahlstrom C."/>
            <person name="Manuel C.S."/>
            <person name="Stasiewicz M.J."/>
            <person name="Burrell A."/>
            <person name="Roof S."/>
            <person name="Strawn L."/>
            <person name="Fortes E.D."/>
            <person name="Nightingale K.K."/>
            <person name="Kephart D."/>
            <person name="Wiedmann M."/>
        </authorList>
    </citation>
    <scope>NUCLEOTIDE SEQUENCE [LARGE SCALE GENOMIC DNA]</scope>
    <source>
        <strain evidence="1 2">FSL S10-1188</strain>
    </source>
</reference>
<evidence type="ECO:0000313" key="2">
    <source>
        <dbReference type="Proteomes" id="UP000019246"/>
    </source>
</evidence>
<dbReference type="AlphaFoldDB" id="W7B9C9"/>
<comment type="caution">
    <text evidence="1">The sequence shown here is derived from an EMBL/GenBank/DDBJ whole genome shotgun (WGS) entry which is preliminary data.</text>
</comment>
<organism evidence="1 2">
    <name type="scientific">Listeria aquatica FSL S10-1188</name>
    <dbReference type="NCBI Taxonomy" id="1265818"/>
    <lineage>
        <taxon>Bacteria</taxon>
        <taxon>Bacillati</taxon>
        <taxon>Bacillota</taxon>
        <taxon>Bacilli</taxon>
        <taxon>Bacillales</taxon>
        <taxon>Listeriaceae</taxon>
        <taxon>Listeria</taxon>
    </lineage>
</organism>
<keyword evidence="2" id="KW-1185">Reference proteome</keyword>
<protein>
    <submittedName>
        <fullName evidence="1">Uncharacterized protein</fullName>
    </submittedName>
</protein>
<name>W7B9C9_9LIST</name>
<dbReference type="EMBL" id="AOCG01000025">
    <property type="protein sequence ID" value="EUJ16518.1"/>
    <property type="molecule type" value="Genomic_DNA"/>
</dbReference>
<proteinExistence type="predicted"/>
<sequence length="75" mass="8894">MENLTEGQLLSKEMDELNKELLCEMEMWKNRDPYDNGLSTTLLLNKLKKMHELERKEYNLKKIKRESGPNGRLAI</sequence>